<dbReference type="OMA" id="WMPLDTW"/>
<comment type="similarity">
    <text evidence="3 13">Belongs to the cytochrome P450 family.</text>
</comment>
<dbReference type="Pfam" id="PF00067">
    <property type="entry name" value="p450"/>
    <property type="match status" value="1"/>
</dbReference>
<dbReference type="AlphaFoldDB" id="K1X356"/>
<dbReference type="GO" id="GO:0016020">
    <property type="term" value="C:membrane"/>
    <property type="evidence" value="ECO:0007669"/>
    <property type="project" value="UniProtKB-SubCell"/>
</dbReference>
<dbReference type="GO" id="GO:0016705">
    <property type="term" value="F:oxidoreductase activity, acting on paired donors, with incorporation or reduction of molecular oxygen"/>
    <property type="evidence" value="ECO:0007669"/>
    <property type="project" value="InterPro"/>
</dbReference>
<evidence type="ECO:0000256" key="3">
    <source>
        <dbReference type="ARBA" id="ARBA00010617"/>
    </source>
</evidence>
<dbReference type="InterPro" id="IPR050121">
    <property type="entry name" value="Cytochrome_P450_monoxygenase"/>
</dbReference>
<accession>K1X356</accession>
<evidence type="ECO:0000256" key="5">
    <source>
        <dbReference type="ARBA" id="ARBA00022692"/>
    </source>
</evidence>
<evidence type="ECO:0000313" key="16">
    <source>
        <dbReference type="Proteomes" id="UP000006753"/>
    </source>
</evidence>
<evidence type="ECO:0000256" key="9">
    <source>
        <dbReference type="ARBA" id="ARBA00023004"/>
    </source>
</evidence>
<dbReference type="InterPro" id="IPR013083">
    <property type="entry name" value="Znf_RING/FYVE/PHD"/>
</dbReference>
<dbReference type="OrthoDB" id="1470350at2759"/>
<dbReference type="CDD" id="cd11061">
    <property type="entry name" value="CYP67-like"/>
    <property type="match status" value="1"/>
</dbReference>
<reference evidence="15 16" key="1">
    <citation type="journal article" date="2012" name="BMC Genomics">
        <title>Sequencing the genome of Marssonina brunnea reveals fungus-poplar co-evolution.</title>
        <authorList>
            <person name="Zhu S."/>
            <person name="Cao Y.-Z."/>
            <person name="Jiang C."/>
            <person name="Tan B.-Y."/>
            <person name="Wang Z."/>
            <person name="Feng S."/>
            <person name="Zhang L."/>
            <person name="Su X.-H."/>
            <person name="Brejova B."/>
            <person name="Vinar T."/>
            <person name="Xu M."/>
            <person name="Wang M.-X."/>
            <person name="Zhang S.-G."/>
            <person name="Huang M.-R."/>
            <person name="Wu R."/>
            <person name="Zhou Y."/>
        </authorList>
    </citation>
    <scope>NUCLEOTIDE SEQUENCE [LARGE SCALE GENOMIC DNA]</scope>
    <source>
        <strain evidence="15 16">MB_m1</strain>
    </source>
</reference>
<feature type="binding site" description="axial binding residue" evidence="12">
    <location>
        <position position="476"/>
    </location>
    <ligand>
        <name>heme</name>
        <dbReference type="ChEBI" id="CHEBI:30413"/>
    </ligand>
    <ligandPart>
        <name>Fe</name>
        <dbReference type="ChEBI" id="CHEBI:18248"/>
    </ligandPart>
</feature>
<evidence type="ECO:0000256" key="1">
    <source>
        <dbReference type="ARBA" id="ARBA00001971"/>
    </source>
</evidence>
<dbReference type="FunFam" id="1.10.630.10:FF:000063">
    <property type="entry name" value="Cytochrome P450 monooxygenase"/>
    <property type="match status" value="1"/>
</dbReference>
<evidence type="ECO:0000256" key="6">
    <source>
        <dbReference type="ARBA" id="ARBA00022723"/>
    </source>
</evidence>
<evidence type="ECO:0000256" key="13">
    <source>
        <dbReference type="RuleBase" id="RU000461"/>
    </source>
</evidence>
<dbReference type="Gene3D" id="1.10.630.10">
    <property type="entry name" value="Cytochrome P450"/>
    <property type="match status" value="1"/>
</dbReference>
<keyword evidence="4 12" id="KW-0349">Heme</keyword>
<keyword evidence="16" id="KW-1185">Reference proteome</keyword>
<dbReference type="eggNOG" id="KOG0158">
    <property type="taxonomic scope" value="Eukaryota"/>
</dbReference>
<dbReference type="GO" id="GO:0020037">
    <property type="term" value="F:heme binding"/>
    <property type="evidence" value="ECO:0007669"/>
    <property type="project" value="InterPro"/>
</dbReference>
<dbReference type="PANTHER" id="PTHR24305">
    <property type="entry name" value="CYTOCHROME P450"/>
    <property type="match status" value="1"/>
</dbReference>
<evidence type="ECO:0000313" key="15">
    <source>
        <dbReference type="EMBL" id="EKD19462.1"/>
    </source>
</evidence>
<dbReference type="PANTHER" id="PTHR24305:SF237">
    <property type="entry name" value="CYTOCHROME P450 MONOOXYGENASE ATNE-RELATED"/>
    <property type="match status" value="1"/>
</dbReference>
<evidence type="ECO:0000256" key="7">
    <source>
        <dbReference type="ARBA" id="ARBA00022989"/>
    </source>
</evidence>
<dbReference type="PRINTS" id="PR00465">
    <property type="entry name" value="EP450IV"/>
</dbReference>
<proteinExistence type="inferred from homology"/>
<evidence type="ECO:0000256" key="12">
    <source>
        <dbReference type="PIRSR" id="PIRSR602403-1"/>
    </source>
</evidence>
<dbReference type="Proteomes" id="UP000006753">
    <property type="component" value="Unassembled WGS sequence"/>
</dbReference>
<dbReference type="PRINTS" id="PR00385">
    <property type="entry name" value="P450"/>
</dbReference>
<keyword evidence="6 12" id="KW-0479">Metal-binding</keyword>
<keyword evidence="5 14" id="KW-0812">Transmembrane</keyword>
<keyword evidence="7 14" id="KW-1133">Transmembrane helix</keyword>
<dbReference type="InterPro" id="IPR036396">
    <property type="entry name" value="Cyt_P450_sf"/>
</dbReference>
<organism evidence="15 16">
    <name type="scientific">Marssonina brunnea f. sp. multigermtubi (strain MB_m1)</name>
    <name type="common">Marssonina leaf spot fungus</name>
    <dbReference type="NCBI Taxonomy" id="1072389"/>
    <lineage>
        <taxon>Eukaryota</taxon>
        <taxon>Fungi</taxon>
        <taxon>Dikarya</taxon>
        <taxon>Ascomycota</taxon>
        <taxon>Pezizomycotina</taxon>
        <taxon>Leotiomycetes</taxon>
        <taxon>Helotiales</taxon>
        <taxon>Drepanopezizaceae</taxon>
        <taxon>Drepanopeziza</taxon>
    </lineage>
</organism>
<dbReference type="InterPro" id="IPR001128">
    <property type="entry name" value="Cyt_P450"/>
</dbReference>
<keyword evidence="8 13" id="KW-0560">Oxidoreductase</keyword>
<evidence type="ECO:0000256" key="4">
    <source>
        <dbReference type="ARBA" id="ARBA00022617"/>
    </source>
</evidence>
<dbReference type="RefSeq" id="XP_007290588.1">
    <property type="nucleotide sequence ID" value="XM_007290526.1"/>
</dbReference>
<dbReference type="GO" id="GO:0005506">
    <property type="term" value="F:iron ion binding"/>
    <property type="evidence" value="ECO:0007669"/>
    <property type="project" value="InterPro"/>
</dbReference>
<dbReference type="Gene3D" id="3.30.40.10">
    <property type="entry name" value="Zinc/RING finger domain, C3HC4 (zinc finger)"/>
    <property type="match status" value="1"/>
</dbReference>
<dbReference type="InParanoid" id="K1X356"/>
<evidence type="ECO:0000256" key="14">
    <source>
        <dbReference type="SAM" id="Phobius"/>
    </source>
</evidence>
<evidence type="ECO:0000256" key="11">
    <source>
        <dbReference type="ARBA" id="ARBA00023136"/>
    </source>
</evidence>
<name>K1X356_MARBU</name>
<feature type="transmembrane region" description="Helical" evidence="14">
    <location>
        <begin position="20"/>
        <end position="41"/>
    </location>
</feature>
<sequence length="650" mass="73798">MLETLGMLIEMVTRWLTENPFTFGIVLMVGLSVFSLGLTVYNLKFHPLAKIPGPFLAKITNLHSLYHAWKGDRHLEFWRCHEKYGPVFRFGPNGVSFNTNSALKTIYDRNHNIQKSQFYSVFPPTKDTFNTHSSIDKKTHSEKRHVLSQAFSDKALRDMEKYVLANVRNFCSKLGAKPPATEEPGEESGWSVVHNIADWCNYLTFDIMGDLCFAKAFGMLEHEENRQVIDLMGSAARMHLILGTSPIIKKLGLDKILFRKIHKMRMAYMAYSKAQSVERTKLARVADRRDFFHYLLEARHRNSGQGFTDTELWGESNLLIIAGSDTTSTALASAFFYLVHNPIALEKLTKEVRSSFRNVEEITMRDDLSPISYLRAVLDEAMRLSPPVGGILPREVCNGGIEIDGIYIPNGTDVGVPHYAIHHSERYFPSPFEFRPERWIPGAQLSDSAGSSESTTISVSHARSALCTFSRGPRGCIGKKLAYMELEVALARTVFMYDMRLAEGPPAGERNEALGLGQETKLEYQLQDCFTSKKNGPMMQFRLKDCWAKECEDPKCWEKRCRDKKCSESCLASRFAHHGHCDVPEPGDYTPYCICRSTIRGGKRNRCAKIDCPTKWFHLECVGLARVDRSWCCQHCRGETNGEPSVRTYL</sequence>
<evidence type="ECO:0000256" key="10">
    <source>
        <dbReference type="ARBA" id="ARBA00023033"/>
    </source>
</evidence>
<protein>
    <submittedName>
        <fullName evidence="15">Cytochrome P450 family protein</fullName>
    </submittedName>
</protein>
<dbReference type="HOGENOM" id="CLU_001570_14_11_1"/>
<comment type="cofactor">
    <cofactor evidence="1 12">
        <name>heme</name>
        <dbReference type="ChEBI" id="CHEBI:30413"/>
    </cofactor>
</comment>
<dbReference type="InterPro" id="IPR017972">
    <property type="entry name" value="Cyt_P450_CS"/>
</dbReference>
<dbReference type="KEGG" id="mbe:MBM_02699"/>
<keyword evidence="11 14" id="KW-0472">Membrane</keyword>
<keyword evidence="10 13" id="KW-0503">Monooxygenase</keyword>
<comment type="subcellular location">
    <subcellularLocation>
        <location evidence="2">Membrane</location>
    </subcellularLocation>
</comment>
<dbReference type="InterPro" id="IPR011011">
    <property type="entry name" value="Znf_FYVE_PHD"/>
</dbReference>
<dbReference type="InterPro" id="IPR002403">
    <property type="entry name" value="Cyt_P450_E_grp-IV"/>
</dbReference>
<evidence type="ECO:0000256" key="2">
    <source>
        <dbReference type="ARBA" id="ARBA00004370"/>
    </source>
</evidence>
<dbReference type="GeneID" id="18758634"/>
<dbReference type="GO" id="GO:1902181">
    <property type="term" value="P:verruculogen biosynthetic process"/>
    <property type="evidence" value="ECO:0007669"/>
    <property type="project" value="UniProtKB-ARBA"/>
</dbReference>
<dbReference type="SUPFAM" id="SSF48264">
    <property type="entry name" value="Cytochrome P450"/>
    <property type="match status" value="1"/>
</dbReference>
<evidence type="ECO:0000256" key="8">
    <source>
        <dbReference type="ARBA" id="ARBA00023002"/>
    </source>
</evidence>
<gene>
    <name evidence="15" type="ORF">MBM_02699</name>
</gene>
<keyword evidence="9 12" id="KW-0408">Iron</keyword>
<dbReference type="STRING" id="1072389.K1X356"/>
<dbReference type="GO" id="GO:0004497">
    <property type="term" value="F:monooxygenase activity"/>
    <property type="evidence" value="ECO:0007669"/>
    <property type="project" value="UniProtKB-KW"/>
</dbReference>
<dbReference type="PROSITE" id="PS00086">
    <property type="entry name" value="CYTOCHROME_P450"/>
    <property type="match status" value="1"/>
</dbReference>
<dbReference type="EMBL" id="JH921431">
    <property type="protein sequence ID" value="EKD19462.1"/>
    <property type="molecule type" value="Genomic_DNA"/>
</dbReference>
<dbReference type="SUPFAM" id="SSF57903">
    <property type="entry name" value="FYVE/PHD zinc finger"/>
    <property type="match status" value="1"/>
</dbReference>